<organism evidence="3">
    <name type="scientific">Chlamydomonas euryale</name>
    <dbReference type="NCBI Taxonomy" id="1486919"/>
    <lineage>
        <taxon>Eukaryota</taxon>
        <taxon>Viridiplantae</taxon>
        <taxon>Chlorophyta</taxon>
        <taxon>core chlorophytes</taxon>
        <taxon>Chlorophyceae</taxon>
        <taxon>CS clade</taxon>
        <taxon>Chlamydomonadales</taxon>
        <taxon>Chlamydomonadaceae</taxon>
        <taxon>Chlamydomonas</taxon>
    </lineage>
</organism>
<evidence type="ECO:0000256" key="2">
    <source>
        <dbReference type="SAM" id="Phobius"/>
    </source>
</evidence>
<protein>
    <submittedName>
        <fullName evidence="3">Uncharacterized protein</fullName>
    </submittedName>
</protein>
<keyword evidence="2" id="KW-1133">Transmembrane helix</keyword>
<feature type="region of interest" description="Disordered" evidence="1">
    <location>
        <begin position="393"/>
        <end position="415"/>
    </location>
</feature>
<feature type="compositionally biased region" description="Low complexity" evidence="1">
    <location>
        <begin position="465"/>
        <end position="479"/>
    </location>
</feature>
<name>A0A7R9VAB5_9CHLO</name>
<evidence type="ECO:0000256" key="1">
    <source>
        <dbReference type="SAM" id="MobiDB-lite"/>
    </source>
</evidence>
<feature type="region of interest" description="Disordered" evidence="1">
    <location>
        <begin position="458"/>
        <end position="493"/>
    </location>
</feature>
<evidence type="ECO:0000313" key="3">
    <source>
        <dbReference type="EMBL" id="CAD8289807.1"/>
    </source>
</evidence>
<dbReference type="AlphaFoldDB" id="A0A7R9VAB5"/>
<feature type="transmembrane region" description="Helical" evidence="2">
    <location>
        <begin position="12"/>
        <end position="33"/>
    </location>
</feature>
<proteinExistence type="predicted"/>
<sequence length="621" mass="68875">MADIDTVRTAVAIVAAAVGVVLLIIVLVIIGAFRERRLMAVLEHQGDRIREIETDMDTSTKYGGQFDTLEDLLKPYKKHLLQSAFDLQSRLKQQIEPPKGKEPFLYDFCYCRSKDAQNTRDRDYAIHSTVYMFAEFLAWMQVIRHKIVFVTGSHDAEILNTLLEAIRFQMTGESPIQGKLEGAACTKNDESFDVHHHIMQLYIVDIRSIGNAMLLSGDSEDELLRPITVDVFQQRMAVVTEFAQSSDGVAEASSSVHEDEAFRKILAPLYSSIYELAKYNRSDAPRRRLAIIQVLLCKLIDILDAAVPWDYPPKFDSHEEPRYIQRDFRMTPMVKYLSNIQRDYLQGSLLFASDPNLSFPGFREDLAEKTQDERDEMLWQGACPPIEKRRRDEAWHKRHNMQAKQQAVGESASANRLRQRERGLMLMQRQRMLAGVPPRGASISAAAFASRAVTMPGVGAGAGSSSGAERSQQQQLQQQAARESVYPPPRLTSEQALRKGVVAANLARALRPSHSITGRSGRIVGPSSTLLIEEPRGAAWRREHLARVADIDGIGSVATHPDAADVMVATVSADPLTLRAAVNAIARACPRATVEEASHVPGLPGAVAEAAQLPGFVPCGT</sequence>
<dbReference type="EMBL" id="HBEC01021319">
    <property type="protein sequence ID" value="CAD8289807.1"/>
    <property type="molecule type" value="Transcribed_RNA"/>
</dbReference>
<keyword evidence="2" id="KW-0812">Transmembrane</keyword>
<reference evidence="3" key="1">
    <citation type="submission" date="2021-01" db="EMBL/GenBank/DDBJ databases">
        <authorList>
            <person name="Corre E."/>
            <person name="Pelletier E."/>
            <person name="Niang G."/>
            <person name="Scheremetjew M."/>
            <person name="Finn R."/>
            <person name="Kale V."/>
            <person name="Holt S."/>
            <person name="Cochrane G."/>
            <person name="Meng A."/>
            <person name="Brown T."/>
            <person name="Cohen L."/>
        </authorList>
    </citation>
    <scope>NUCLEOTIDE SEQUENCE</scope>
    <source>
        <strain evidence="3">CCMP219</strain>
    </source>
</reference>
<keyword evidence="2" id="KW-0472">Membrane</keyword>
<accession>A0A7R9VAB5</accession>
<gene>
    <name evidence="3" type="ORF">CEUR00632_LOCUS9846</name>
</gene>